<evidence type="ECO:0000313" key="1">
    <source>
        <dbReference type="EMBL" id="VDN38957.1"/>
    </source>
</evidence>
<keyword evidence="2" id="KW-1185">Reference proteome</keyword>
<reference evidence="1 2" key="1">
    <citation type="submission" date="2018-11" db="EMBL/GenBank/DDBJ databases">
        <authorList>
            <consortium name="Pathogen Informatics"/>
        </authorList>
    </citation>
    <scope>NUCLEOTIDE SEQUENCE [LARGE SCALE GENOMIC DNA]</scope>
</reference>
<protein>
    <submittedName>
        <fullName evidence="1">Uncharacterized protein</fullName>
    </submittedName>
</protein>
<gene>
    <name evidence="1" type="ORF">DILT_LOCUS17727</name>
</gene>
<organism evidence="1 2">
    <name type="scientific">Dibothriocephalus latus</name>
    <name type="common">Fish tapeworm</name>
    <name type="synonym">Diphyllobothrium latum</name>
    <dbReference type="NCBI Taxonomy" id="60516"/>
    <lineage>
        <taxon>Eukaryota</taxon>
        <taxon>Metazoa</taxon>
        <taxon>Spiralia</taxon>
        <taxon>Lophotrochozoa</taxon>
        <taxon>Platyhelminthes</taxon>
        <taxon>Cestoda</taxon>
        <taxon>Eucestoda</taxon>
        <taxon>Diphyllobothriidea</taxon>
        <taxon>Diphyllobothriidae</taxon>
        <taxon>Dibothriocephalus</taxon>
    </lineage>
</organism>
<evidence type="ECO:0000313" key="2">
    <source>
        <dbReference type="Proteomes" id="UP000281553"/>
    </source>
</evidence>
<dbReference type="Proteomes" id="UP000281553">
    <property type="component" value="Unassembled WGS sequence"/>
</dbReference>
<accession>A0A3P7NZZ3</accession>
<dbReference type="AlphaFoldDB" id="A0A3P7NZZ3"/>
<name>A0A3P7NZZ3_DIBLA</name>
<dbReference type="EMBL" id="UYRU01094279">
    <property type="protein sequence ID" value="VDN38957.1"/>
    <property type="molecule type" value="Genomic_DNA"/>
</dbReference>
<sequence length="74" mass="8153">MIISDISSKKDLLAKTRVEQLTGAHRTNVILTAANYNPIASHGSGAVTASLEIHWRSGRKSRGHWVEDLDRLTT</sequence>
<proteinExistence type="predicted"/>